<proteinExistence type="predicted"/>
<accession>A0A409WSQ8</accession>
<name>A0A409WSQ8_PSICY</name>
<reference evidence="2 3" key="1">
    <citation type="journal article" date="2018" name="Evol. Lett.">
        <title>Horizontal gene cluster transfer increased hallucinogenic mushroom diversity.</title>
        <authorList>
            <person name="Reynolds H.T."/>
            <person name="Vijayakumar V."/>
            <person name="Gluck-Thaler E."/>
            <person name="Korotkin H.B."/>
            <person name="Matheny P.B."/>
            <person name="Slot J.C."/>
        </authorList>
    </citation>
    <scope>NUCLEOTIDE SEQUENCE [LARGE SCALE GENOMIC DNA]</scope>
    <source>
        <strain evidence="2 3">2631</strain>
    </source>
</reference>
<dbReference type="EMBL" id="NHYD01003237">
    <property type="protein sequence ID" value="PPQ81553.1"/>
    <property type="molecule type" value="Genomic_DNA"/>
</dbReference>
<evidence type="ECO:0000256" key="1">
    <source>
        <dbReference type="SAM" id="MobiDB-lite"/>
    </source>
</evidence>
<gene>
    <name evidence="2" type="ORF">CVT25_013396</name>
</gene>
<evidence type="ECO:0000313" key="2">
    <source>
        <dbReference type="EMBL" id="PPQ81553.1"/>
    </source>
</evidence>
<comment type="caution">
    <text evidence="2">The sequence shown here is derived from an EMBL/GenBank/DDBJ whole genome shotgun (WGS) entry which is preliminary data.</text>
</comment>
<dbReference type="OrthoDB" id="565731at2759"/>
<organism evidence="2 3">
    <name type="scientific">Psilocybe cyanescens</name>
    <dbReference type="NCBI Taxonomy" id="93625"/>
    <lineage>
        <taxon>Eukaryota</taxon>
        <taxon>Fungi</taxon>
        <taxon>Dikarya</taxon>
        <taxon>Basidiomycota</taxon>
        <taxon>Agaricomycotina</taxon>
        <taxon>Agaricomycetes</taxon>
        <taxon>Agaricomycetidae</taxon>
        <taxon>Agaricales</taxon>
        <taxon>Agaricineae</taxon>
        <taxon>Strophariaceae</taxon>
        <taxon>Psilocybe</taxon>
    </lineage>
</organism>
<feature type="region of interest" description="Disordered" evidence="1">
    <location>
        <begin position="70"/>
        <end position="92"/>
    </location>
</feature>
<dbReference type="AlphaFoldDB" id="A0A409WSQ8"/>
<dbReference type="InParanoid" id="A0A409WSQ8"/>
<protein>
    <submittedName>
        <fullName evidence="2">Uncharacterized protein</fullName>
    </submittedName>
</protein>
<evidence type="ECO:0000313" key="3">
    <source>
        <dbReference type="Proteomes" id="UP000283269"/>
    </source>
</evidence>
<sequence length="326" mass="36031">MSSYLARRACGALCRSLPTRSILAARSLHLTPIVQKKKSNAVLDNDDLFSDDYVEEDLITEALSTSNVGATETPAAVSEQPAVSKKGRKTKLTPEARKSRFETQLGYLEPRLGRRPEVKNPRIRKRSLITLAQLAASEEELRKVAELFPKYKAAGLEFLPDLAAVFARRCQELACPSLALTVFGNYAKYNLHLTLEAGQWLVLSVAVNEPRQLQIALALFNIYKLPPIAEDVITASIISGAYSAIHKSPQLKEIVEDLRQPISDMLKTTNIFRPSTPDAAKRSNWVLWSLHNANKSYTAKAGQPFVDPTLIPSGKKIAVERPTAEP</sequence>
<dbReference type="Proteomes" id="UP000283269">
    <property type="component" value="Unassembled WGS sequence"/>
</dbReference>
<keyword evidence="3" id="KW-1185">Reference proteome</keyword>